<gene>
    <name evidence="3" type="ORF">QBC34DRAFT_412667</name>
</gene>
<protein>
    <recommendedName>
        <fullName evidence="2">DUF8212 domain-containing protein</fullName>
    </recommendedName>
</protein>
<feature type="region of interest" description="Disordered" evidence="1">
    <location>
        <begin position="535"/>
        <end position="589"/>
    </location>
</feature>
<feature type="region of interest" description="Disordered" evidence="1">
    <location>
        <begin position="619"/>
        <end position="752"/>
    </location>
</feature>
<dbReference type="AlphaFoldDB" id="A0AAV9GCH5"/>
<evidence type="ECO:0000259" key="2">
    <source>
        <dbReference type="Pfam" id="PF26640"/>
    </source>
</evidence>
<evidence type="ECO:0000256" key="1">
    <source>
        <dbReference type="SAM" id="MobiDB-lite"/>
    </source>
</evidence>
<dbReference type="Proteomes" id="UP001321760">
    <property type="component" value="Unassembled WGS sequence"/>
</dbReference>
<feature type="compositionally biased region" description="Low complexity" evidence="1">
    <location>
        <begin position="535"/>
        <end position="548"/>
    </location>
</feature>
<feature type="compositionally biased region" description="Basic residues" evidence="1">
    <location>
        <begin position="717"/>
        <end position="728"/>
    </location>
</feature>
<comment type="caution">
    <text evidence="3">The sequence shown here is derived from an EMBL/GenBank/DDBJ whole genome shotgun (WGS) entry which is preliminary data.</text>
</comment>
<keyword evidence="4" id="KW-1185">Reference proteome</keyword>
<feature type="compositionally biased region" description="Basic and acidic residues" evidence="1">
    <location>
        <begin position="705"/>
        <end position="716"/>
    </location>
</feature>
<dbReference type="Pfam" id="PF26640">
    <property type="entry name" value="DUF8212"/>
    <property type="match status" value="1"/>
</dbReference>
<evidence type="ECO:0000313" key="4">
    <source>
        <dbReference type="Proteomes" id="UP001321760"/>
    </source>
</evidence>
<reference evidence="3" key="1">
    <citation type="journal article" date="2023" name="Mol. Phylogenet. Evol.">
        <title>Genome-scale phylogeny and comparative genomics of the fungal order Sordariales.</title>
        <authorList>
            <person name="Hensen N."/>
            <person name="Bonometti L."/>
            <person name="Westerberg I."/>
            <person name="Brannstrom I.O."/>
            <person name="Guillou S."/>
            <person name="Cros-Aarteil S."/>
            <person name="Calhoun S."/>
            <person name="Haridas S."/>
            <person name="Kuo A."/>
            <person name="Mondo S."/>
            <person name="Pangilinan J."/>
            <person name="Riley R."/>
            <person name="LaButti K."/>
            <person name="Andreopoulos B."/>
            <person name="Lipzen A."/>
            <person name="Chen C."/>
            <person name="Yan M."/>
            <person name="Daum C."/>
            <person name="Ng V."/>
            <person name="Clum A."/>
            <person name="Steindorff A."/>
            <person name="Ohm R.A."/>
            <person name="Martin F."/>
            <person name="Silar P."/>
            <person name="Natvig D.O."/>
            <person name="Lalanne C."/>
            <person name="Gautier V."/>
            <person name="Ament-Velasquez S.L."/>
            <person name="Kruys A."/>
            <person name="Hutchinson M.I."/>
            <person name="Powell A.J."/>
            <person name="Barry K."/>
            <person name="Miller A.N."/>
            <person name="Grigoriev I.V."/>
            <person name="Debuchy R."/>
            <person name="Gladieux P."/>
            <person name="Hiltunen Thoren M."/>
            <person name="Johannesson H."/>
        </authorList>
    </citation>
    <scope>NUCLEOTIDE SEQUENCE</scope>
    <source>
        <strain evidence="3">PSN243</strain>
    </source>
</reference>
<dbReference type="PANTHER" id="PTHR10622">
    <property type="entry name" value="HET DOMAIN-CONTAINING PROTEIN"/>
    <property type="match status" value="1"/>
</dbReference>
<proteinExistence type="predicted"/>
<reference evidence="3" key="2">
    <citation type="submission" date="2023-05" db="EMBL/GenBank/DDBJ databases">
        <authorList>
            <consortium name="Lawrence Berkeley National Laboratory"/>
            <person name="Steindorff A."/>
            <person name="Hensen N."/>
            <person name="Bonometti L."/>
            <person name="Westerberg I."/>
            <person name="Brannstrom I.O."/>
            <person name="Guillou S."/>
            <person name="Cros-Aarteil S."/>
            <person name="Calhoun S."/>
            <person name="Haridas S."/>
            <person name="Kuo A."/>
            <person name="Mondo S."/>
            <person name="Pangilinan J."/>
            <person name="Riley R."/>
            <person name="Labutti K."/>
            <person name="Andreopoulos B."/>
            <person name="Lipzen A."/>
            <person name="Chen C."/>
            <person name="Yanf M."/>
            <person name="Daum C."/>
            <person name="Ng V."/>
            <person name="Clum A."/>
            <person name="Ohm R."/>
            <person name="Martin F."/>
            <person name="Silar P."/>
            <person name="Natvig D."/>
            <person name="Lalanne C."/>
            <person name="Gautier V."/>
            <person name="Ament-Velasquez S.L."/>
            <person name="Kruys A."/>
            <person name="Hutchinson M.I."/>
            <person name="Powell A.J."/>
            <person name="Barry K."/>
            <person name="Miller A.N."/>
            <person name="Grigoriev I.V."/>
            <person name="Debuchy R."/>
            <person name="Gladieux P."/>
            <person name="Thoren M.H."/>
            <person name="Johannesson H."/>
        </authorList>
    </citation>
    <scope>NUCLEOTIDE SEQUENCE</scope>
    <source>
        <strain evidence="3">PSN243</strain>
    </source>
</reference>
<dbReference type="InterPro" id="IPR058525">
    <property type="entry name" value="DUF8212"/>
</dbReference>
<feature type="compositionally biased region" description="Basic and acidic residues" evidence="1">
    <location>
        <begin position="667"/>
        <end position="688"/>
    </location>
</feature>
<feature type="compositionally biased region" description="Polar residues" evidence="1">
    <location>
        <begin position="689"/>
        <end position="704"/>
    </location>
</feature>
<feature type="domain" description="DUF8212" evidence="2">
    <location>
        <begin position="138"/>
        <end position="310"/>
    </location>
</feature>
<dbReference type="EMBL" id="MU865962">
    <property type="protein sequence ID" value="KAK4445788.1"/>
    <property type="molecule type" value="Genomic_DNA"/>
</dbReference>
<accession>A0AAV9GCH5</accession>
<feature type="compositionally biased region" description="Pro residues" evidence="1">
    <location>
        <begin position="572"/>
        <end position="582"/>
    </location>
</feature>
<dbReference type="PANTHER" id="PTHR10622:SF12">
    <property type="entry name" value="HET DOMAIN-CONTAINING PROTEIN"/>
    <property type="match status" value="1"/>
</dbReference>
<organism evidence="3 4">
    <name type="scientific">Podospora aff. communis PSN243</name>
    <dbReference type="NCBI Taxonomy" id="3040156"/>
    <lineage>
        <taxon>Eukaryota</taxon>
        <taxon>Fungi</taxon>
        <taxon>Dikarya</taxon>
        <taxon>Ascomycota</taxon>
        <taxon>Pezizomycotina</taxon>
        <taxon>Sordariomycetes</taxon>
        <taxon>Sordariomycetidae</taxon>
        <taxon>Sordariales</taxon>
        <taxon>Podosporaceae</taxon>
        <taxon>Podospora</taxon>
    </lineage>
</organism>
<name>A0AAV9GCH5_9PEZI</name>
<sequence>MYQWYRQAAVCYVFLADVPTLDGFQAKGSAFRKSRWFTRGWTLQELIAPERVEFFAKDQDGAFISKSHPPAFVQVLSEITGISVDVLSGKVAPTQLSVATRMKWAAHRKTTRPEDEAYCLVGLFDINLPLFYGEGRSRAFLRLQEEILKTTNDQSLFAWTSIPNDNADPDKLHGLFAQSPANFRHSSNMQPLPRANTHASMPAATTSQGLRIQLYLEPVSKVLPDEADPLEEDYYAILDCDVLCSGHHQRPGIRLRRVSEDQYARVHVNSLIINFEIPTPPSSPEEQSGYRTIYVHQAPVHHSLPHIQVSALNQPSNWDNNPLGLPVLFKRGSGYTLSDVVPRSRWNSHTMTMALEYTRKPSFVAAFRFERTRVGQGELRRRVDVIVGIQRLDVLRWEGWCFQLVSDISKDLATVFSDVQKRMQRISKVPGREDITPAALCSLLGHDVPHSEVFIKDMEQQGRPYLSIQLLKRHSPVNGPPADQLDILDGQLKRPEEEPGIHSPALLVPLAPPFASGDDQSKARRSVTLSLRPYSTYSNASSSSRNSSQLEGLPPIPPPDVEQQPRRDISPPNTPELPCPPTRPERSPSQEGEIFEIFDFINPYGEALVASFQRVRAADGHNLPTPSPSPDQTDKRRARVRVQPEQDEYTSSQDDQGARFRASGRSDGSRFEDLRRSVLSPVHEEFHVSNHSSEGATPPTTADQGSRRPGDFEAGHRRGASRRVHPARARAPSQDLNVNADEGNQRVKPVYY</sequence>
<evidence type="ECO:0000313" key="3">
    <source>
        <dbReference type="EMBL" id="KAK4445788.1"/>
    </source>
</evidence>